<dbReference type="Gene3D" id="2.60.40.10">
    <property type="entry name" value="Immunoglobulins"/>
    <property type="match status" value="2"/>
</dbReference>
<dbReference type="SUPFAM" id="SSF49265">
    <property type="entry name" value="Fibronectin type III"/>
    <property type="match status" value="1"/>
</dbReference>
<dbReference type="CDD" id="cd00063">
    <property type="entry name" value="FN3"/>
    <property type="match status" value="2"/>
</dbReference>
<proteinExistence type="predicted"/>
<sequence>MGDGVSRQPPKSQEKPPAWHAIEESASHVGRGARGVGAAPRRPRSAARLVRVLEVLCLSAPTLGGEPDHIPLPRDPPLQTVEGHYLVSQAQRAQKPNAQVGLGEGARPNQNPVATFEESMFLRMEKLDHHLVAYVWATKTSLMGAQTTTLVGRALAPLQEFQLQRRTTTWGIFDILEGHRVAEMRLRYHACTTPAPVEDIAMADVKQTEVTVQWSPPRNDHGAPVVGYKISILLDPKPSEPPEWYTLCECTKSLNPVYVVANLKGNTAYLLDIRALNKVGLGDPNEFQITTAPVAPDAPGKPWVEESRDGCLNVAWLSPENDGGMPITAFRIRMRKILGASRWNVFGPGQSAASWVEMGSVKAGGGLNFDPQYLVNMKDDTRWLCESPLAEFLRFSEKSDPFFVVPSSREPARTGNAMTQTLQAKLKGPVMLPLQSALLRRIRKAELVIMKESMQAGWLLMGVPLLQRVQCLRNLVSFVGHTCVTPVSPSRSQASEWPSDQMGPRSAERVRAGKRAGKFIACTVCEHVLLSQFASPLAVEGIRKVLASEELSEALGDAKGLCAMKRLAQLFRRARLEVAIAPDGTAEMRTAKGEPFYEEINKSELAFHWKSFAVEHACVEIFRSDGDLVHGRTPRCEFTCEGLGWPWSTWALP</sequence>
<dbReference type="AlphaFoldDB" id="A0AA36MQ27"/>
<dbReference type="PANTHER" id="PTHR13817">
    <property type="entry name" value="TITIN"/>
    <property type="match status" value="1"/>
</dbReference>
<dbReference type="InterPro" id="IPR013783">
    <property type="entry name" value="Ig-like_fold"/>
</dbReference>
<dbReference type="Proteomes" id="UP001178507">
    <property type="component" value="Unassembled WGS sequence"/>
</dbReference>
<evidence type="ECO:0000259" key="3">
    <source>
        <dbReference type="PROSITE" id="PS50853"/>
    </source>
</evidence>
<evidence type="ECO:0000313" key="4">
    <source>
        <dbReference type="EMBL" id="CAJ1375868.1"/>
    </source>
</evidence>
<feature type="region of interest" description="Disordered" evidence="2">
    <location>
        <begin position="92"/>
        <end position="111"/>
    </location>
</feature>
<dbReference type="EMBL" id="CAUJNA010000346">
    <property type="protein sequence ID" value="CAJ1375868.1"/>
    <property type="molecule type" value="Genomic_DNA"/>
</dbReference>
<reference evidence="4" key="1">
    <citation type="submission" date="2023-08" db="EMBL/GenBank/DDBJ databases">
        <authorList>
            <person name="Chen Y."/>
            <person name="Shah S."/>
            <person name="Dougan E. K."/>
            <person name="Thang M."/>
            <person name="Chan C."/>
        </authorList>
    </citation>
    <scope>NUCLEOTIDE SEQUENCE</scope>
</reference>
<gene>
    <name evidence="4" type="ORF">EVOR1521_LOCUS5056</name>
</gene>
<dbReference type="SMART" id="SM00060">
    <property type="entry name" value="FN3"/>
    <property type="match status" value="1"/>
</dbReference>
<evidence type="ECO:0000256" key="2">
    <source>
        <dbReference type="SAM" id="MobiDB-lite"/>
    </source>
</evidence>
<dbReference type="InterPro" id="IPR050964">
    <property type="entry name" value="Striated_Muscle_Regulatory"/>
</dbReference>
<comment type="caution">
    <text evidence="4">The sequence shown here is derived from an EMBL/GenBank/DDBJ whole genome shotgun (WGS) entry which is preliminary data.</text>
</comment>
<dbReference type="PANTHER" id="PTHR13817:SF73">
    <property type="entry name" value="FIBRONECTIN TYPE-III DOMAIN-CONTAINING PROTEIN"/>
    <property type="match status" value="1"/>
</dbReference>
<feature type="region of interest" description="Disordered" evidence="2">
    <location>
        <begin position="24"/>
        <end position="43"/>
    </location>
</feature>
<keyword evidence="5" id="KW-1185">Reference proteome</keyword>
<evidence type="ECO:0000256" key="1">
    <source>
        <dbReference type="ARBA" id="ARBA00022737"/>
    </source>
</evidence>
<dbReference type="InterPro" id="IPR036116">
    <property type="entry name" value="FN3_sf"/>
</dbReference>
<feature type="domain" description="Fibronectin type-III" evidence="3">
    <location>
        <begin position="196"/>
        <end position="297"/>
    </location>
</feature>
<name>A0AA36MQ27_9DINO</name>
<protein>
    <recommendedName>
        <fullName evidence="3">Fibronectin type-III domain-containing protein</fullName>
    </recommendedName>
</protein>
<keyword evidence="1" id="KW-0677">Repeat</keyword>
<evidence type="ECO:0000313" key="5">
    <source>
        <dbReference type="Proteomes" id="UP001178507"/>
    </source>
</evidence>
<dbReference type="PROSITE" id="PS50853">
    <property type="entry name" value="FN3"/>
    <property type="match status" value="1"/>
</dbReference>
<dbReference type="InterPro" id="IPR003961">
    <property type="entry name" value="FN3_dom"/>
</dbReference>
<organism evidence="4 5">
    <name type="scientific">Effrenium voratum</name>
    <dbReference type="NCBI Taxonomy" id="2562239"/>
    <lineage>
        <taxon>Eukaryota</taxon>
        <taxon>Sar</taxon>
        <taxon>Alveolata</taxon>
        <taxon>Dinophyceae</taxon>
        <taxon>Suessiales</taxon>
        <taxon>Symbiodiniaceae</taxon>
        <taxon>Effrenium</taxon>
    </lineage>
</organism>
<dbReference type="Pfam" id="PF00041">
    <property type="entry name" value="fn3"/>
    <property type="match status" value="1"/>
</dbReference>
<accession>A0AA36MQ27</accession>